<dbReference type="InterPro" id="IPR036259">
    <property type="entry name" value="MFS_trans_sf"/>
</dbReference>
<keyword evidence="4 7" id="KW-0812">Transmembrane</keyword>
<organism evidence="9 10">
    <name type="scientific">Kistimonas scapharcae</name>
    <dbReference type="NCBI Taxonomy" id="1036133"/>
    <lineage>
        <taxon>Bacteria</taxon>
        <taxon>Pseudomonadati</taxon>
        <taxon>Pseudomonadota</taxon>
        <taxon>Gammaproteobacteria</taxon>
        <taxon>Oceanospirillales</taxon>
        <taxon>Endozoicomonadaceae</taxon>
        <taxon>Kistimonas</taxon>
    </lineage>
</organism>
<evidence type="ECO:0000259" key="8">
    <source>
        <dbReference type="PROSITE" id="PS50850"/>
    </source>
</evidence>
<comment type="caution">
    <text evidence="9">The sequence shown here is derived from an EMBL/GenBank/DDBJ whole genome shotgun (WGS) entry which is preliminary data.</text>
</comment>
<dbReference type="InterPro" id="IPR047200">
    <property type="entry name" value="MFS_YcaD-like"/>
</dbReference>
<keyword evidence="6 7" id="KW-0472">Membrane</keyword>
<dbReference type="PANTHER" id="PTHR23521:SF2">
    <property type="entry name" value="TRANSPORTER MFS SUPERFAMILY"/>
    <property type="match status" value="1"/>
</dbReference>
<comment type="subcellular location">
    <subcellularLocation>
        <location evidence="1">Cell membrane</location>
        <topology evidence="1">Multi-pass membrane protein</topology>
    </subcellularLocation>
</comment>
<keyword evidence="10" id="KW-1185">Reference proteome</keyword>
<feature type="transmembrane region" description="Helical" evidence="7">
    <location>
        <begin position="132"/>
        <end position="151"/>
    </location>
</feature>
<evidence type="ECO:0000256" key="1">
    <source>
        <dbReference type="ARBA" id="ARBA00004651"/>
    </source>
</evidence>
<evidence type="ECO:0000256" key="4">
    <source>
        <dbReference type="ARBA" id="ARBA00022692"/>
    </source>
</evidence>
<keyword evidence="3" id="KW-1003">Cell membrane</keyword>
<feature type="transmembrane region" description="Helical" evidence="7">
    <location>
        <begin position="39"/>
        <end position="59"/>
    </location>
</feature>
<evidence type="ECO:0000256" key="2">
    <source>
        <dbReference type="ARBA" id="ARBA00022448"/>
    </source>
</evidence>
<evidence type="ECO:0000256" key="7">
    <source>
        <dbReference type="SAM" id="Phobius"/>
    </source>
</evidence>
<dbReference type="InterPro" id="IPR020846">
    <property type="entry name" value="MFS_dom"/>
</dbReference>
<feature type="transmembrane region" description="Helical" evidence="7">
    <location>
        <begin position="157"/>
        <end position="178"/>
    </location>
</feature>
<sequence>MFGGFRSFVAPLVGLTIFSAANGYLMSLVPLRLNLEGSGSFEIGLAAALYHFGLLLGAFRTERLISAIGHIRAFAAFMALLGTVVGIQGLVTDLMLWQVLRLLSGIAVAGIFLVVESWLLSGSEPSSRGTLLALYMISYYGASAAGQMFLGPFGVEGYAPFLVILALLAASSMPPSLTRLPAPPIHPPSALNIRKLYQLTPSGLLGCMASGLAIGSLYGLLPLHFAEQGMDDKTTGNLVAITIVGGMLLQYPVGRLSDRVDRRKVLIAISFLGVAVSVLLILSLFNALMWVWLFLLGGVIFTLYPLAISHGCDHMPPEDMVAATQGMLLAYSLGATIGPLGSSVMMRVAPNGLFVSLAVIMLALAVFFIFRLRQRPPIITGPEEVFVPMPGHTPVVSEINPRTDQDALVDK</sequence>
<evidence type="ECO:0000313" key="10">
    <source>
        <dbReference type="Proteomes" id="UP001500604"/>
    </source>
</evidence>
<dbReference type="Proteomes" id="UP001500604">
    <property type="component" value="Unassembled WGS sequence"/>
</dbReference>
<dbReference type="PANTHER" id="PTHR23521">
    <property type="entry name" value="TRANSPORTER MFS SUPERFAMILY"/>
    <property type="match status" value="1"/>
</dbReference>
<dbReference type="EMBL" id="BAABFL010000065">
    <property type="protein sequence ID" value="GAA4648344.1"/>
    <property type="molecule type" value="Genomic_DNA"/>
</dbReference>
<feature type="transmembrane region" description="Helical" evidence="7">
    <location>
        <begin position="352"/>
        <end position="370"/>
    </location>
</feature>
<feature type="transmembrane region" description="Helical" evidence="7">
    <location>
        <begin position="265"/>
        <end position="284"/>
    </location>
</feature>
<dbReference type="RefSeq" id="WP_345193903.1">
    <property type="nucleotide sequence ID" value="NZ_BAABFL010000065.1"/>
</dbReference>
<dbReference type="SUPFAM" id="SSF103473">
    <property type="entry name" value="MFS general substrate transporter"/>
    <property type="match status" value="1"/>
</dbReference>
<dbReference type="PROSITE" id="PS50850">
    <property type="entry name" value="MFS"/>
    <property type="match status" value="1"/>
</dbReference>
<evidence type="ECO:0000256" key="5">
    <source>
        <dbReference type="ARBA" id="ARBA00022989"/>
    </source>
</evidence>
<keyword evidence="5 7" id="KW-1133">Transmembrane helix</keyword>
<dbReference type="Gene3D" id="1.20.1250.20">
    <property type="entry name" value="MFS general substrate transporter like domains"/>
    <property type="match status" value="2"/>
</dbReference>
<evidence type="ECO:0000313" key="9">
    <source>
        <dbReference type="EMBL" id="GAA4648344.1"/>
    </source>
</evidence>
<accession>A0ABP8UYW1</accession>
<feature type="transmembrane region" description="Helical" evidence="7">
    <location>
        <begin position="71"/>
        <end position="91"/>
    </location>
</feature>
<feature type="transmembrane region" description="Helical" evidence="7">
    <location>
        <begin position="290"/>
        <end position="308"/>
    </location>
</feature>
<feature type="transmembrane region" description="Helical" evidence="7">
    <location>
        <begin position="199"/>
        <end position="223"/>
    </location>
</feature>
<dbReference type="CDD" id="cd17477">
    <property type="entry name" value="MFS_YcaD_like"/>
    <property type="match status" value="1"/>
</dbReference>
<keyword evidence="2" id="KW-0813">Transport</keyword>
<proteinExistence type="predicted"/>
<feature type="transmembrane region" description="Helical" evidence="7">
    <location>
        <begin position="97"/>
        <end position="120"/>
    </location>
</feature>
<dbReference type="Pfam" id="PF07690">
    <property type="entry name" value="MFS_1"/>
    <property type="match status" value="1"/>
</dbReference>
<name>A0ABP8UYW1_9GAMM</name>
<feature type="domain" description="Major facilitator superfamily (MFS) profile" evidence="8">
    <location>
        <begin position="1"/>
        <end position="376"/>
    </location>
</feature>
<evidence type="ECO:0000256" key="3">
    <source>
        <dbReference type="ARBA" id="ARBA00022475"/>
    </source>
</evidence>
<feature type="transmembrane region" description="Helical" evidence="7">
    <location>
        <begin position="320"/>
        <end position="340"/>
    </location>
</feature>
<reference evidence="10" key="1">
    <citation type="journal article" date="2019" name="Int. J. Syst. Evol. Microbiol.">
        <title>The Global Catalogue of Microorganisms (GCM) 10K type strain sequencing project: providing services to taxonomists for standard genome sequencing and annotation.</title>
        <authorList>
            <consortium name="The Broad Institute Genomics Platform"/>
            <consortium name="The Broad Institute Genome Sequencing Center for Infectious Disease"/>
            <person name="Wu L."/>
            <person name="Ma J."/>
        </authorList>
    </citation>
    <scope>NUCLEOTIDE SEQUENCE [LARGE SCALE GENOMIC DNA]</scope>
    <source>
        <strain evidence="10">JCM 17805</strain>
    </source>
</reference>
<protein>
    <submittedName>
        <fullName evidence="9">MFS transporter</fullName>
    </submittedName>
</protein>
<feature type="transmembrane region" description="Helical" evidence="7">
    <location>
        <begin position="235"/>
        <end position="253"/>
    </location>
</feature>
<evidence type="ECO:0000256" key="6">
    <source>
        <dbReference type="ARBA" id="ARBA00023136"/>
    </source>
</evidence>
<gene>
    <name evidence="9" type="ORF">GCM10023116_06110</name>
</gene>
<dbReference type="InterPro" id="IPR011701">
    <property type="entry name" value="MFS"/>
</dbReference>